<dbReference type="OrthoDB" id="9784332at2"/>
<dbReference type="InterPro" id="IPR027417">
    <property type="entry name" value="P-loop_NTPase"/>
</dbReference>
<dbReference type="EMBL" id="CP016379">
    <property type="protein sequence ID" value="AZR72331.1"/>
    <property type="molecule type" value="Genomic_DNA"/>
</dbReference>
<keyword evidence="7" id="KW-1278">Translocase</keyword>
<dbReference type="SMART" id="SM00382">
    <property type="entry name" value="AAA"/>
    <property type="match status" value="1"/>
</dbReference>
<dbReference type="InterPro" id="IPR003593">
    <property type="entry name" value="AAA+_ATPase"/>
</dbReference>
<organism evidence="10 11">
    <name type="scientific">Anoxybacter fermentans</name>
    <dbReference type="NCBI Taxonomy" id="1323375"/>
    <lineage>
        <taxon>Bacteria</taxon>
        <taxon>Bacillati</taxon>
        <taxon>Bacillota</taxon>
        <taxon>Clostridia</taxon>
        <taxon>Halanaerobiales</taxon>
        <taxon>Anoxybacter</taxon>
    </lineage>
</organism>
<dbReference type="SUPFAM" id="SSF52540">
    <property type="entry name" value="P-loop containing nucleoside triphosphate hydrolases"/>
    <property type="match status" value="1"/>
</dbReference>
<dbReference type="PROSITE" id="PS50893">
    <property type="entry name" value="ABC_TRANSPORTER_2"/>
    <property type="match status" value="1"/>
</dbReference>
<dbReference type="InterPro" id="IPR050095">
    <property type="entry name" value="ECF_ABC_transporter_ATP-bd"/>
</dbReference>
<dbReference type="GO" id="GO:0043190">
    <property type="term" value="C:ATP-binding cassette (ABC) transporter complex"/>
    <property type="evidence" value="ECO:0007669"/>
    <property type="project" value="TreeGrafter"/>
</dbReference>
<keyword evidence="5" id="KW-0547">Nucleotide-binding</keyword>
<dbReference type="Pfam" id="PF00005">
    <property type="entry name" value="ABC_tran"/>
    <property type="match status" value="1"/>
</dbReference>
<evidence type="ECO:0000259" key="9">
    <source>
        <dbReference type="PROSITE" id="PS50893"/>
    </source>
</evidence>
<dbReference type="KEGG" id="aft:BBF96_02345"/>
<protein>
    <submittedName>
        <fullName evidence="10">ABC transporter</fullName>
    </submittedName>
</protein>
<keyword evidence="6" id="KW-0067">ATP-binding</keyword>
<sequence>MREIIRIRCLKHIYPDKTEVKVCGLDFIVHERERVAILGENGSGKTTLLNHILGLLKPVEGEITVFGCDPVKNQKKVIKKIGVVFQNVDEQIIGPTVYDDIAFAPRNYGFPEDRVDKMVKEVSERMGITHLLHKIPHYLSGGQKKKVALAGAMVLKPELLILDEPFNGLDPKSKEDIIKLLREINLSYGTALLLTSHDINFLPEIVDKIYILHDGRIIRYGSVEEVLQERDFLYQVSLRPPILVELFSRLRNRGIEVEIPINIDQAEVQLLNLLKSRGEVHWNGYRK</sequence>
<dbReference type="CDD" id="cd03225">
    <property type="entry name" value="ABC_cobalt_CbiO_domain1"/>
    <property type="match status" value="1"/>
</dbReference>
<evidence type="ECO:0000256" key="8">
    <source>
        <dbReference type="ARBA" id="ARBA00023136"/>
    </source>
</evidence>
<reference evidence="10 11" key="1">
    <citation type="submission" date="2016-07" db="EMBL/GenBank/DDBJ databases">
        <title>Genome and transcriptome analysis of iron-reducing fermentative bacteria Anoxybacter fermentans.</title>
        <authorList>
            <person name="Zeng X."/>
            <person name="Shao Z."/>
        </authorList>
    </citation>
    <scope>NUCLEOTIDE SEQUENCE [LARGE SCALE GENOMIC DNA]</scope>
    <source>
        <strain evidence="10 11">DY22613</strain>
    </source>
</reference>
<dbReference type="FunFam" id="3.40.50.300:FF:000224">
    <property type="entry name" value="Energy-coupling factor transporter ATP-binding protein EcfA"/>
    <property type="match status" value="1"/>
</dbReference>
<accession>A0A3S9SVK3</accession>
<evidence type="ECO:0000313" key="10">
    <source>
        <dbReference type="EMBL" id="AZR72331.1"/>
    </source>
</evidence>
<keyword evidence="11" id="KW-1185">Reference proteome</keyword>
<dbReference type="PANTHER" id="PTHR43553:SF24">
    <property type="entry name" value="ENERGY-COUPLING FACTOR TRANSPORTER ATP-BINDING PROTEIN ECFA1"/>
    <property type="match status" value="1"/>
</dbReference>
<dbReference type="Proteomes" id="UP000267250">
    <property type="component" value="Chromosome"/>
</dbReference>
<keyword evidence="4" id="KW-1003">Cell membrane</keyword>
<dbReference type="GO" id="GO:0005524">
    <property type="term" value="F:ATP binding"/>
    <property type="evidence" value="ECO:0007669"/>
    <property type="project" value="UniProtKB-KW"/>
</dbReference>
<evidence type="ECO:0000256" key="4">
    <source>
        <dbReference type="ARBA" id="ARBA00022475"/>
    </source>
</evidence>
<evidence type="ECO:0000256" key="3">
    <source>
        <dbReference type="ARBA" id="ARBA00022448"/>
    </source>
</evidence>
<evidence type="ECO:0000256" key="6">
    <source>
        <dbReference type="ARBA" id="ARBA00022840"/>
    </source>
</evidence>
<gene>
    <name evidence="10" type="ORF">BBF96_02345</name>
</gene>
<evidence type="ECO:0000256" key="7">
    <source>
        <dbReference type="ARBA" id="ARBA00022967"/>
    </source>
</evidence>
<dbReference type="PANTHER" id="PTHR43553">
    <property type="entry name" value="HEAVY METAL TRANSPORTER"/>
    <property type="match status" value="1"/>
</dbReference>
<evidence type="ECO:0000256" key="1">
    <source>
        <dbReference type="ARBA" id="ARBA00004202"/>
    </source>
</evidence>
<dbReference type="GO" id="GO:0016887">
    <property type="term" value="F:ATP hydrolysis activity"/>
    <property type="evidence" value="ECO:0007669"/>
    <property type="project" value="InterPro"/>
</dbReference>
<feature type="domain" description="ABC transporter" evidence="9">
    <location>
        <begin position="5"/>
        <end position="239"/>
    </location>
</feature>
<dbReference type="RefSeq" id="WP_127015664.1">
    <property type="nucleotide sequence ID" value="NZ_CP016379.1"/>
</dbReference>
<comment type="subcellular location">
    <subcellularLocation>
        <location evidence="1">Cell membrane</location>
        <topology evidence="1">Peripheral membrane protein</topology>
    </subcellularLocation>
</comment>
<dbReference type="InterPro" id="IPR003439">
    <property type="entry name" value="ABC_transporter-like_ATP-bd"/>
</dbReference>
<keyword evidence="8" id="KW-0472">Membrane</keyword>
<dbReference type="InterPro" id="IPR017871">
    <property type="entry name" value="ABC_transporter-like_CS"/>
</dbReference>
<dbReference type="PROSITE" id="PS00211">
    <property type="entry name" value="ABC_TRANSPORTER_1"/>
    <property type="match status" value="1"/>
</dbReference>
<evidence type="ECO:0000313" key="11">
    <source>
        <dbReference type="Proteomes" id="UP000267250"/>
    </source>
</evidence>
<evidence type="ECO:0000256" key="2">
    <source>
        <dbReference type="ARBA" id="ARBA00005417"/>
    </source>
</evidence>
<dbReference type="InterPro" id="IPR015856">
    <property type="entry name" value="ABC_transpr_CbiO/EcfA_su"/>
</dbReference>
<dbReference type="GO" id="GO:0042626">
    <property type="term" value="F:ATPase-coupled transmembrane transporter activity"/>
    <property type="evidence" value="ECO:0007669"/>
    <property type="project" value="TreeGrafter"/>
</dbReference>
<comment type="similarity">
    <text evidence="2">Belongs to the ABC transporter superfamily.</text>
</comment>
<dbReference type="AlphaFoldDB" id="A0A3S9SVK3"/>
<name>A0A3S9SVK3_9FIRM</name>
<keyword evidence="3" id="KW-0813">Transport</keyword>
<evidence type="ECO:0000256" key="5">
    <source>
        <dbReference type="ARBA" id="ARBA00022741"/>
    </source>
</evidence>
<proteinExistence type="inferred from homology"/>
<dbReference type="Gene3D" id="3.40.50.300">
    <property type="entry name" value="P-loop containing nucleotide triphosphate hydrolases"/>
    <property type="match status" value="1"/>
</dbReference>